<protein>
    <recommendedName>
        <fullName evidence="3">Rap-GAP domain-containing protein</fullName>
    </recommendedName>
</protein>
<feature type="region of interest" description="Disordered" evidence="2">
    <location>
        <begin position="112"/>
        <end position="139"/>
    </location>
</feature>
<dbReference type="EMBL" id="GEZM01035531">
    <property type="protein sequence ID" value="JAV83196.1"/>
    <property type="molecule type" value="Transcribed_RNA"/>
</dbReference>
<dbReference type="Gene3D" id="3.40.50.11210">
    <property type="entry name" value="Rap/Ran-GAP"/>
    <property type="match status" value="1"/>
</dbReference>
<reference evidence="4" key="1">
    <citation type="journal article" date="2016" name="Sci. Rep.">
        <title>Molecular characterization of firefly nuptial gifts: a multi-omics approach sheds light on postcopulatory sexual selection.</title>
        <authorList>
            <person name="Al-Wathiqui N."/>
            <person name="Fallon T.R."/>
            <person name="South A."/>
            <person name="Weng J.K."/>
            <person name="Lewis S.M."/>
        </authorList>
    </citation>
    <scope>NUCLEOTIDE SEQUENCE</scope>
</reference>
<dbReference type="GO" id="GO:0051056">
    <property type="term" value="P:regulation of small GTPase mediated signal transduction"/>
    <property type="evidence" value="ECO:0007669"/>
    <property type="project" value="InterPro"/>
</dbReference>
<dbReference type="PANTHER" id="PTHR21344:SF1">
    <property type="entry name" value="RAL GTPASE-ACTIVATING PROTEIN SUBUNIT BETA"/>
    <property type="match status" value="1"/>
</dbReference>
<name>A0A1Y1MH45_PHOPY</name>
<evidence type="ECO:0000259" key="3">
    <source>
        <dbReference type="PROSITE" id="PS50085"/>
    </source>
</evidence>
<organism evidence="4">
    <name type="scientific">Photinus pyralis</name>
    <name type="common">Common eastern firefly</name>
    <name type="synonym">Lampyris pyralis</name>
    <dbReference type="NCBI Taxonomy" id="7054"/>
    <lineage>
        <taxon>Eukaryota</taxon>
        <taxon>Metazoa</taxon>
        <taxon>Ecdysozoa</taxon>
        <taxon>Arthropoda</taxon>
        <taxon>Hexapoda</taxon>
        <taxon>Insecta</taxon>
        <taxon>Pterygota</taxon>
        <taxon>Neoptera</taxon>
        <taxon>Endopterygota</taxon>
        <taxon>Coleoptera</taxon>
        <taxon>Polyphaga</taxon>
        <taxon>Elateriformia</taxon>
        <taxon>Elateroidea</taxon>
        <taxon>Lampyridae</taxon>
        <taxon>Lampyrinae</taxon>
        <taxon>Photinus</taxon>
    </lineage>
</organism>
<dbReference type="GO" id="GO:0005096">
    <property type="term" value="F:GTPase activator activity"/>
    <property type="evidence" value="ECO:0007669"/>
    <property type="project" value="UniProtKB-KW"/>
</dbReference>
<evidence type="ECO:0000256" key="2">
    <source>
        <dbReference type="SAM" id="MobiDB-lite"/>
    </source>
</evidence>
<dbReference type="SUPFAM" id="SSF111347">
    <property type="entry name" value="Rap/Ran-GAP"/>
    <property type="match status" value="1"/>
</dbReference>
<dbReference type="PROSITE" id="PS50085">
    <property type="entry name" value="RAPGAP"/>
    <property type="match status" value="1"/>
</dbReference>
<dbReference type="AlphaFoldDB" id="A0A1Y1MH45"/>
<feature type="compositionally biased region" description="Polar residues" evidence="2">
    <location>
        <begin position="112"/>
        <end position="136"/>
    </location>
</feature>
<evidence type="ECO:0000313" key="4">
    <source>
        <dbReference type="EMBL" id="JAV83196.1"/>
    </source>
</evidence>
<dbReference type="PANTHER" id="PTHR21344">
    <property type="entry name" value="RAL GTPASE-ACTIVATING PROTEIN SUBUNIT BETA"/>
    <property type="match status" value="1"/>
</dbReference>
<keyword evidence="1" id="KW-0343">GTPase activation</keyword>
<feature type="domain" description="Rap-GAP" evidence="3">
    <location>
        <begin position="1"/>
        <end position="286"/>
    </location>
</feature>
<evidence type="ECO:0000256" key="1">
    <source>
        <dbReference type="ARBA" id="ARBA00022468"/>
    </source>
</evidence>
<dbReference type="InterPro" id="IPR035974">
    <property type="entry name" value="Rap/Ran-GAP_sf"/>
</dbReference>
<dbReference type="InterPro" id="IPR039930">
    <property type="entry name" value="RALGAPB"/>
</dbReference>
<dbReference type="InterPro" id="IPR000331">
    <property type="entry name" value="Rap/Ran_GAP_dom"/>
</dbReference>
<proteinExistence type="predicted"/>
<sequence length="306" mass="35053">MSPRTCDTAHIFYVRSGQTSAQEIVGNVNDENVSSHFVEFIHTLGWPVVVKKHPGWTGHVSTSWQVKSSYIPSKQQNHAVKYYDGNSHVLYWADAYSEVAFVVPSSRKNTSYQSATNSFNTSTLSSWHENSLSDNGSLRDKRTLSLDLDKQPAPPRRSGNRHHYSHTDTKIMIVWLESYEDYLTLPINDLLNYMETGLEIGPTRISDVLVIYLHWMATGLLRVHLQGPSGRVGLASPLVDGMIVSRRAIGPLVRYTAINMSRRRRLDSDNYQPPHVRRRVKVQEMVQKYKREMSQPKLFTYLFNNL</sequence>
<accession>A0A1Y1MH45</accession>